<gene>
    <name evidence="3" type="ORF">KY465_00790</name>
</gene>
<proteinExistence type="predicted"/>
<reference evidence="3" key="1">
    <citation type="submission" date="2021-07" db="EMBL/GenBank/DDBJ databases">
        <title>Pseudohoeflea marina sp. nov. a polyhydroxyalcanoate-producing bacterium.</title>
        <authorList>
            <person name="Zheng W."/>
            <person name="Yu S."/>
            <person name="Huang Y."/>
        </authorList>
    </citation>
    <scope>NUCLEOTIDE SEQUENCE</scope>
    <source>
        <strain evidence="3">DP4N28-3</strain>
    </source>
</reference>
<sequence>MARGIKDKVVILGMGCSKFGERWDCDAEDLMVEAYSECIADAGIATAQIDAAWLATAKEELHSGKGGLPLSFALRLPNIPVTRVENFCASGSEALRGAAYAVASGACDIALALGVEKLKDTGYGGLPEASRGVLNMMWWANYSAPGAFAQLASAYRVKHGIDTDELKRAMAHVSVKSHENGALNEKAHLRNRITEERVINANMIAEPLGVFDCCGVSDGAACAIVTTPEIAKSLGKTDLVSIKAMQLSVSNGTESGFSDWDGSHFHTARIASRRAYEEAGVSDPRRQISLAEVHDCFSITELVTMEDLFLSEEGKAWRDVLDGFYDADGGLPCQIDGGLKCFGHPIGASGLRMIYEMYLQLHGRAGARQVKDPSLGLTHNLGGAPHQNVCSVAIVGHLLGPGY</sequence>
<dbReference type="InterPro" id="IPR020616">
    <property type="entry name" value="Thiolase_N"/>
</dbReference>
<dbReference type="PANTHER" id="PTHR42870:SF1">
    <property type="entry name" value="NON-SPECIFIC LIPID-TRANSFER PROTEIN-LIKE 2"/>
    <property type="match status" value="1"/>
</dbReference>
<evidence type="ECO:0000313" key="3">
    <source>
        <dbReference type="EMBL" id="MBW3095808.1"/>
    </source>
</evidence>
<dbReference type="PANTHER" id="PTHR42870">
    <property type="entry name" value="ACETYL-COA C-ACETYLTRANSFERASE"/>
    <property type="match status" value="1"/>
</dbReference>
<evidence type="ECO:0000259" key="2">
    <source>
        <dbReference type="Pfam" id="PF22691"/>
    </source>
</evidence>
<dbReference type="Proteomes" id="UP001430804">
    <property type="component" value="Unassembled WGS sequence"/>
</dbReference>
<dbReference type="Pfam" id="PF22691">
    <property type="entry name" value="Thiolase_C_1"/>
    <property type="match status" value="1"/>
</dbReference>
<protein>
    <submittedName>
        <fullName evidence="3">Acetyl-CoA acetyltransferase</fullName>
    </submittedName>
</protein>
<keyword evidence="4" id="KW-1185">Reference proteome</keyword>
<name>A0ABS6WJH7_9HYPH</name>
<accession>A0ABS6WJH7</accession>
<evidence type="ECO:0000313" key="4">
    <source>
        <dbReference type="Proteomes" id="UP001430804"/>
    </source>
</evidence>
<dbReference type="InterPro" id="IPR055140">
    <property type="entry name" value="Thiolase_C_2"/>
</dbReference>
<dbReference type="PIRSF" id="PIRSF000429">
    <property type="entry name" value="Ac-CoA_Ac_transf"/>
    <property type="match status" value="1"/>
</dbReference>
<dbReference type="InterPro" id="IPR002155">
    <property type="entry name" value="Thiolase"/>
</dbReference>
<feature type="domain" description="Thiolase N-terminal" evidence="1">
    <location>
        <begin position="14"/>
        <end position="227"/>
    </location>
</feature>
<dbReference type="CDD" id="cd00829">
    <property type="entry name" value="SCP-x_thiolase"/>
    <property type="match status" value="1"/>
</dbReference>
<dbReference type="Pfam" id="PF00108">
    <property type="entry name" value="Thiolase_N"/>
    <property type="match status" value="1"/>
</dbReference>
<organism evidence="3 4">
    <name type="scientific">Pseudohoeflea coraliihabitans</name>
    <dbReference type="NCBI Taxonomy" id="2860393"/>
    <lineage>
        <taxon>Bacteria</taxon>
        <taxon>Pseudomonadati</taxon>
        <taxon>Pseudomonadota</taxon>
        <taxon>Alphaproteobacteria</taxon>
        <taxon>Hyphomicrobiales</taxon>
        <taxon>Rhizobiaceae</taxon>
        <taxon>Pseudohoeflea</taxon>
    </lineage>
</organism>
<feature type="domain" description="Thiolase C-terminal" evidence="2">
    <location>
        <begin position="263"/>
        <end position="392"/>
    </location>
</feature>
<dbReference type="EMBL" id="JAHWQX010000001">
    <property type="protein sequence ID" value="MBW3095808.1"/>
    <property type="molecule type" value="Genomic_DNA"/>
</dbReference>
<comment type="caution">
    <text evidence="3">The sequence shown here is derived from an EMBL/GenBank/DDBJ whole genome shotgun (WGS) entry which is preliminary data.</text>
</comment>
<dbReference type="NCBIfam" id="NF004810">
    <property type="entry name" value="PRK06157.1"/>
    <property type="match status" value="1"/>
</dbReference>
<evidence type="ECO:0000259" key="1">
    <source>
        <dbReference type="Pfam" id="PF00108"/>
    </source>
</evidence>
<dbReference type="RefSeq" id="WP_219157425.1">
    <property type="nucleotide sequence ID" value="NZ_JAHWQX010000001.1"/>
</dbReference>